<evidence type="ECO:0000259" key="8">
    <source>
        <dbReference type="PROSITE" id="PS50850"/>
    </source>
</evidence>
<dbReference type="CDD" id="cd17502">
    <property type="entry name" value="MFS_Azr1_MDR_like"/>
    <property type="match status" value="1"/>
</dbReference>
<evidence type="ECO:0000256" key="1">
    <source>
        <dbReference type="ARBA" id="ARBA00004651"/>
    </source>
</evidence>
<keyword evidence="3" id="KW-1003">Cell membrane</keyword>
<dbReference type="OrthoDB" id="9816041at2"/>
<feature type="transmembrane region" description="Helical" evidence="7">
    <location>
        <begin position="265"/>
        <end position="285"/>
    </location>
</feature>
<feature type="transmembrane region" description="Helical" evidence="7">
    <location>
        <begin position="77"/>
        <end position="96"/>
    </location>
</feature>
<dbReference type="GO" id="GO:0022857">
    <property type="term" value="F:transmembrane transporter activity"/>
    <property type="evidence" value="ECO:0007669"/>
    <property type="project" value="InterPro"/>
</dbReference>
<reference evidence="9 10" key="1">
    <citation type="submission" date="2016-10" db="EMBL/GenBank/DDBJ databases">
        <authorList>
            <person name="de Groot N.N."/>
        </authorList>
    </citation>
    <scope>NUCLEOTIDE SEQUENCE [LARGE SCALE GENOMIC DNA]</scope>
    <source>
        <strain evidence="9 10">DSM 13760</strain>
    </source>
</reference>
<accession>A0A1H9TQ30</accession>
<comment type="subcellular location">
    <subcellularLocation>
        <location evidence="1">Cell membrane</location>
        <topology evidence="1">Multi-pass membrane protein</topology>
    </subcellularLocation>
</comment>
<evidence type="ECO:0000313" key="10">
    <source>
        <dbReference type="Proteomes" id="UP000198948"/>
    </source>
</evidence>
<dbReference type="InterPro" id="IPR004638">
    <property type="entry name" value="EmrB-like"/>
</dbReference>
<dbReference type="AlphaFoldDB" id="A0A1H9TQ30"/>
<keyword evidence="10" id="KW-1185">Reference proteome</keyword>
<dbReference type="InterPro" id="IPR020846">
    <property type="entry name" value="MFS_dom"/>
</dbReference>
<name>A0A1H9TQ30_9LACT</name>
<dbReference type="Proteomes" id="UP000198948">
    <property type="component" value="Unassembled WGS sequence"/>
</dbReference>
<sequence>MKKQKQTNVVLVTIAIFVATFMTAVEGTIVSTAMPTIVGSLEGLSLMNWVVSIYLLTNAMMTPIYGKLADRIGRKPIFMFGAILFIIGSSLCGLAQSMEQLIVFRAIQGVGAGAIMPIAFTIIADIYPFEKRAKILGLNGAAWGVAGIIGPLLGGFIVEKLSWHWIFFINVPVGIITTIMMYVFLVEKREVKKAPIDYLGSITLMIALLSLLYGFQVLGENSEISAMLIGVFAVSMLSFILFVIVERRATDPIIPLSLFNNRAFVIPNVIAALVSGFLIGVEMYIPMWMQGVLGLKAAMGGFAVTPMSITWVFGSFIAGRMIVKYATKFILTGSILVIGAGAIFLALAPETTDFVVFLLISALLGIGFGITITTTTVTVQNVVPQDQVGVATSFNTLARTLGQTVMVSIYGIVLNMHIANNIAANAGKGVTHSMMDKLVNPLTVGELNPDLVPTLRDILYSGLHGVYFAAAITLFIALVINLFNKKELA</sequence>
<evidence type="ECO:0000256" key="7">
    <source>
        <dbReference type="SAM" id="Phobius"/>
    </source>
</evidence>
<feature type="transmembrane region" description="Helical" evidence="7">
    <location>
        <begin position="297"/>
        <end position="317"/>
    </location>
</feature>
<evidence type="ECO:0000256" key="6">
    <source>
        <dbReference type="ARBA" id="ARBA00023136"/>
    </source>
</evidence>
<keyword evidence="6 7" id="KW-0472">Membrane</keyword>
<evidence type="ECO:0000256" key="3">
    <source>
        <dbReference type="ARBA" id="ARBA00022475"/>
    </source>
</evidence>
<dbReference type="NCBIfam" id="TIGR00711">
    <property type="entry name" value="efflux_EmrB"/>
    <property type="match status" value="1"/>
</dbReference>
<feature type="transmembrane region" description="Helical" evidence="7">
    <location>
        <begin position="163"/>
        <end position="186"/>
    </location>
</feature>
<feature type="transmembrane region" description="Helical" evidence="7">
    <location>
        <begin position="329"/>
        <end position="348"/>
    </location>
</feature>
<feature type="transmembrane region" description="Helical" evidence="7">
    <location>
        <begin position="458"/>
        <end position="483"/>
    </location>
</feature>
<feature type="transmembrane region" description="Helical" evidence="7">
    <location>
        <begin position="37"/>
        <end position="56"/>
    </location>
</feature>
<dbReference type="Gene3D" id="1.20.1720.10">
    <property type="entry name" value="Multidrug resistance protein D"/>
    <property type="match status" value="1"/>
</dbReference>
<feature type="transmembrane region" description="Helical" evidence="7">
    <location>
        <begin position="400"/>
        <end position="419"/>
    </location>
</feature>
<keyword evidence="4 7" id="KW-0812">Transmembrane</keyword>
<dbReference type="PANTHER" id="PTHR23501:SF191">
    <property type="entry name" value="VACUOLAR BASIC AMINO ACID TRANSPORTER 4"/>
    <property type="match status" value="1"/>
</dbReference>
<organism evidence="9 10">
    <name type="scientific">Isobaculum melis</name>
    <dbReference type="NCBI Taxonomy" id="142588"/>
    <lineage>
        <taxon>Bacteria</taxon>
        <taxon>Bacillati</taxon>
        <taxon>Bacillota</taxon>
        <taxon>Bacilli</taxon>
        <taxon>Lactobacillales</taxon>
        <taxon>Carnobacteriaceae</taxon>
        <taxon>Isobaculum</taxon>
    </lineage>
</organism>
<dbReference type="RefSeq" id="WP_092653237.1">
    <property type="nucleotide sequence ID" value="NZ_FOHA01000015.1"/>
</dbReference>
<dbReference type="Gene3D" id="1.20.1250.20">
    <property type="entry name" value="MFS general substrate transporter like domains"/>
    <property type="match status" value="1"/>
</dbReference>
<dbReference type="InterPro" id="IPR036259">
    <property type="entry name" value="MFS_trans_sf"/>
</dbReference>
<dbReference type="PROSITE" id="PS50850">
    <property type="entry name" value="MFS"/>
    <property type="match status" value="1"/>
</dbReference>
<keyword evidence="5 7" id="KW-1133">Transmembrane helix</keyword>
<proteinExistence type="predicted"/>
<evidence type="ECO:0000313" key="9">
    <source>
        <dbReference type="EMBL" id="SER99272.1"/>
    </source>
</evidence>
<dbReference type="STRING" id="142588.SAMN04488559_11557"/>
<gene>
    <name evidence="9" type="ORF">SAMN04488559_11557</name>
</gene>
<dbReference type="EMBL" id="FOHA01000015">
    <property type="protein sequence ID" value="SER99272.1"/>
    <property type="molecule type" value="Genomic_DNA"/>
</dbReference>
<feature type="domain" description="Major facilitator superfamily (MFS) profile" evidence="8">
    <location>
        <begin position="12"/>
        <end position="489"/>
    </location>
</feature>
<keyword evidence="2" id="KW-0813">Transport</keyword>
<dbReference type="SUPFAM" id="SSF103473">
    <property type="entry name" value="MFS general substrate transporter"/>
    <property type="match status" value="1"/>
</dbReference>
<dbReference type="PRINTS" id="PR01036">
    <property type="entry name" value="TCRTETB"/>
</dbReference>
<dbReference type="PANTHER" id="PTHR23501">
    <property type="entry name" value="MAJOR FACILITATOR SUPERFAMILY"/>
    <property type="match status" value="1"/>
</dbReference>
<dbReference type="Pfam" id="PF07690">
    <property type="entry name" value="MFS_1"/>
    <property type="match status" value="1"/>
</dbReference>
<dbReference type="FunFam" id="1.20.1720.10:FF:000004">
    <property type="entry name" value="EmrB/QacA family drug resistance transporter"/>
    <property type="match status" value="1"/>
</dbReference>
<feature type="transmembrane region" description="Helical" evidence="7">
    <location>
        <begin position="224"/>
        <end position="245"/>
    </location>
</feature>
<evidence type="ECO:0000256" key="4">
    <source>
        <dbReference type="ARBA" id="ARBA00022692"/>
    </source>
</evidence>
<dbReference type="GO" id="GO:0005886">
    <property type="term" value="C:plasma membrane"/>
    <property type="evidence" value="ECO:0007669"/>
    <property type="project" value="UniProtKB-SubCell"/>
</dbReference>
<feature type="transmembrane region" description="Helical" evidence="7">
    <location>
        <begin position="198"/>
        <end position="218"/>
    </location>
</feature>
<dbReference type="InterPro" id="IPR011701">
    <property type="entry name" value="MFS"/>
</dbReference>
<evidence type="ECO:0000256" key="5">
    <source>
        <dbReference type="ARBA" id="ARBA00022989"/>
    </source>
</evidence>
<evidence type="ECO:0000256" key="2">
    <source>
        <dbReference type="ARBA" id="ARBA00022448"/>
    </source>
</evidence>
<feature type="transmembrane region" description="Helical" evidence="7">
    <location>
        <begin position="354"/>
        <end position="379"/>
    </location>
</feature>
<feature type="transmembrane region" description="Helical" evidence="7">
    <location>
        <begin position="102"/>
        <end position="124"/>
    </location>
</feature>
<feature type="transmembrane region" description="Helical" evidence="7">
    <location>
        <begin position="136"/>
        <end position="157"/>
    </location>
</feature>
<protein>
    <submittedName>
        <fullName evidence="9">Drug resistance transporter, EmrB/QacA subfamily</fullName>
    </submittedName>
</protein>